<dbReference type="GO" id="GO:1990077">
    <property type="term" value="C:primosome complex"/>
    <property type="evidence" value="ECO:0007669"/>
    <property type="project" value="UniProtKB-UniRule"/>
</dbReference>
<dbReference type="GO" id="GO:0016887">
    <property type="term" value="F:ATP hydrolysis activity"/>
    <property type="evidence" value="ECO:0007669"/>
    <property type="project" value="RHEA"/>
</dbReference>
<feature type="domain" description="SF4 helicase" evidence="13">
    <location>
        <begin position="174"/>
        <end position="446"/>
    </location>
</feature>
<dbReference type="GO" id="GO:0005829">
    <property type="term" value="C:cytosol"/>
    <property type="evidence" value="ECO:0007669"/>
    <property type="project" value="TreeGrafter"/>
</dbReference>
<dbReference type="SUPFAM" id="SSF52540">
    <property type="entry name" value="P-loop containing nucleoside triphosphate hydrolases"/>
    <property type="match status" value="1"/>
</dbReference>
<comment type="catalytic activity">
    <reaction evidence="10 12">
        <text>ATP + H2O = ADP + phosphate + H(+)</text>
        <dbReference type="Rhea" id="RHEA:13065"/>
        <dbReference type="ChEBI" id="CHEBI:15377"/>
        <dbReference type="ChEBI" id="CHEBI:15378"/>
        <dbReference type="ChEBI" id="CHEBI:30616"/>
        <dbReference type="ChEBI" id="CHEBI:43474"/>
        <dbReference type="ChEBI" id="CHEBI:456216"/>
        <dbReference type="EC" id="5.6.2.3"/>
    </reaction>
</comment>
<protein>
    <recommendedName>
        <fullName evidence="11 12">Replicative DNA helicase</fullName>
        <ecNumber evidence="11 12">5.6.2.3</ecNumber>
    </recommendedName>
</protein>
<dbReference type="NCBIfam" id="TIGR00665">
    <property type="entry name" value="DnaB"/>
    <property type="match status" value="1"/>
</dbReference>
<evidence type="ECO:0000256" key="10">
    <source>
        <dbReference type="ARBA" id="ARBA00048954"/>
    </source>
</evidence>
<keyword evidence="7 12" id="KW-0067">ATP-binding</keyword>
<dbReference type="InterPro" id="IPR016136">
    <property type="entry name" value="DNA_helicase_N/primase_C"/>
</dbReference>
<dbReference type="NCBIfam" id="NF004384">
    <property type="entry name" value="PRK05748.1"/>
    <property type="match status" value="1"/>
</dbReference>
<keyword evidence="8 12" id="KW-0238">DNA-binding</keyword>
<dbReference type="InterPro" id="IPR007693">
    <property type="entry name" value="DNA_helicase_DnaB-like_N"/>
</dbReference>
<evidence type="ECO:0000256" key="7">
    <source>
        <dbReference type="ARBA" id="ARBA00022840"/>
    </source>
</evidence>
<organism evidence="14 15">
    <name type="scientific">Candidatus Wildermuthbacteria bacterium RIFCSPHIGHO2_01_FULL_48_27b</name>
    <dbReference type="NCBI Taxonomy" id="1802447"/>
    <lineage>
        <taxon>Bacteria</taxon>
        <taxon>Candidatus Wildermuthiibacteriota</taxon>
    </lineage>
</organism>
<dbReference type="PANTHER" id="PTHR30153">
    <property type="entry name" value="REPLICATIVE DNA HELICASE DNAB"/>
    <property type="match status" value="1"/>
</dbReference>
<dbReference type="EMBL" id="MHTS01000006">
    <property type="protein sequence ID" value="OHA64899.1"/>
    <property type="molecule type" value="Genomic_DNA"/>
</dbReference>
<dbReference type="InterPro" id="IPR007692">
    <property type="entry name" value="DNA_helicase_DnaB"/>
</dbReference>
<dbReference type="GO" id="GO:0005524">
    <property type="term" value="F:ATP binding"/>
    <property type="evidence" value="ECO:0007669"/>
    <property type="project" value="UniProtKB-UniRule"/>
</dbReference>
<keyword evidence="4 12" id="KW-0547">Nucleotide-binding</keyword>
<evidence type="ECO:0000256" key="12">
    <source>
        <dbReference type="RuleBase" id="RU362085"/>
    </source>
</evidence>
<evidence type="ECO:0000313" key="15">
    <source>
        <dbReference type="Proteomes" id="UP000178170"/>
    </source>
</evidence>
<evidence type="ECO:0000256" key="4">
    <source>
        <dbReference type="ARBA" id="ARBA00022741"/>
    </source>
</evidence>
<name>A0A1G2QXN4_9BACT</name>
<dbReference type="Pfam" id="PF00772">
    <property type="entry name" value="DnaB"/>
    <property type="match status" value="1"/>
</dbReference>
<dbReference type="EC" id="5.6.2.3" evidence="11 12"/>
<dbReference type="GO" id="GO:0003677">
    <property type="term" value="F:DNA binding"/>
    <property type="evidence" value="ECO:0007669"/>
    <property type="project" value="UniProtKB-UniRule"/>
</dbReference>
<evidence type="ECO:0000256" key="5">
    <source>
        <dbReference type="ARBA" id="ARBA00022801"/>
    </source>
</evidence>
<proteinExistence type="inferred from homology"/>
<dbReference type="GO" id="GO:0006269">
    <property type="term" value="P:DNA replication, synthesis of primer"/>
    <property type="evidence" value="ECO:0007669"/>
    <property type="project" value="UniProtKB-UniRule"/>
</dbReference>
<keyword evidence="2 12" id="KW-0639">Primosome</keyword>
<dbReference type="InterPro" id="IPR003593">
    <property type="entry name" value="AAA+_ATPase"/>
</dbReference>
<dbReference type="CDD" id="cd00984">
    <property type="entry name" value="DnaB_C"/>
    <property type="match status" value="1"/>
</dbReference>
<evidence type="ECO:0000259" key="13">
    <source>
        <dbReference type="PROSITE" id="PS51199"/>
    </source>
</evidence>
<comment type="caution">
    <text evidence="14">The sequence shown here is derived from an EMBL/GenBank/DDBJ whole genome shotgun (WGS) entry which is preliminary data.</text>
</comment>
<evidence type="ECO:0000256" key="9">
    <source>
        <dbReference type="ARBA" id="ARBA00023235"/>
    </source>
</evidence>
<keyword evidence="6 12" id="KW-0347">Helicase</keyword>
<dbReference type="Pfam" id="PF03796">
    <property type="entry name" value="DnaB_C"/>
    <property type="match status" value="1"/>
</dbReference>
<dbReference type="InterPro" id="IPR036185">
    <property type="entry name" value="DNA_heli_DnaB-like_N_sf"/>
</dbReference>
<dbReference type="SMART" id="SM00382">
    <property type="entry name" value="AAA"/>
    <property type="match status" value="1"/>
</dbReference>
<dbReference type="PROSITE" id="PS51199">
    <property type="entry name" value="SF4_HELICASE"/>
    <property type="match status" value="1"/>
</dbReference>
<dbReference type="SUPFAM" id="SSF48024">
    <property type="entry name" value="N-terminal domain of DnaB helicase"/>
    <property type="match status" value="1"/>
</dbReference>
<evidence type="ECO:0000256" key="1">
    <source>
        <dbReference type="ARBA" id="ARBA00008428"/>
    </source>
</evidence>
<dbReference type="Gene3D" id="1.10.860.10">
    <property type="entry name" value="DNAb Helicase, Chain A"/>
    <property type="match status" value="1"/>
</dbReference>
<evidence type="ECO:0000256" key="6">
    <source>
        <dbReference type="ARBA" id="ARBA00022806"/>
    </source>
</evidence>
<dbReference type="InterPro" id="IPR027417">
    <property type="entry name" value="P-loop_NTPase"/>
</dbReference>
<dbReference type="GO" id="GO:0043139">
    <property type="term" value="F:5'-3' DNA helicase activity"/>
    <property type="evidence" value="ECO:0007669"/>
    <property type="project" value="UniProtKB-EC"/>
</dbReference>
<gene>
    <name evidence="14" type="ORF">A2843_00025</name>
</gene>
<accession>A0A1G2QXN4</accession>
<dbReference type="AlphaFoldDB" id="A0A1G2QXN4"/>
<evidence type="ECO:0000256" key="3">
    <source>
        <dbReference type="ARBA" id="ARBA00022705"/>
    </source>
</evidence>
<evidence type="ECO:0000256" key="8">
    <source>
        <dbReference type="ARBA" id="ARBA00023125"/>
    </source>
</evidence>
<reference evidence="14 15" key="1">
    <citation type="journal article" date="2016" name="Nat. Commun.">
        <title>Thousands of microbial genomes shed light on interconnected biogeochemical processes in an aquifer system.</title>
        <authorList>
            <person name="Anantharaman K."/>
            <person name="Brown C.T."/>
            <person name="Hug L.A."/>
            <person name="Sharon I."/>
            <person name="Castelle C.J."/>
            <person name="Probst A.J."/>
            <person name="Thomas B.C."/>
            <person name="Singh A."/>
            <person name="Wilkins M.J."/>
            <person name="Karaoz U."/>
            <person name="Brodie E.L."/>
            <person name="Williams K.H."/>
            <person name="Hubbard S.S."/>
            <person name="Banfield J.F."/>
        </authorList>
    </citation>
    <scope>NUCLEOTIDE SEQUENCE [LARGE SCALE GENOMIC DNA]</scope>
</reference>
<evidence type="ECO:0000256" key="11">
    <source>
        <dbReference type="NCBIfam" id="TIGR00665"/>
    </source>
</evidence>
<dbReference type="Gene3D" id="3.40.50.300">
    <property type="entry name" value="P-loop containing nucleotide triphosphate hydrolases"/>
    <property type="match status" value="1"/>
</dbReference>
<keyword evidence="3 12" id="KW-0235">DNA replication</keyword>
<comment type="similarity">
    <text evidence="1 12">Belongs to the helicase family. DnaB subfamily.</text>
</comment>
<dbReference type="FunFam" id="1.10.860.10:FF:000001">
    <property type="entry name" value="Replicative DNA helicase"/>
    <property type="match status" value="1"/>
</dbReference>
<keyword evidence="9" id="KW-0413">Isomerase</keyword>
<keyword evidence="5 12" id="KW-0378">Hydrolase</keyword>
<evidence type="ECO:0000256" key="2">
    <source>
        <dbReference type="ARBA" id="ARBA00022515"/>
    </source>
</evidence>
<evidence type="ECO:0000313" key="14">
    <source>
        <dbReference type="EMBL" id="OHA64899.1"/>
    </source>
</evidence>
<dbReference type="PANTHER" id="PTHR30153:SF2">
    <property type="entry name" value="REPLICATIVE DNA HELICASE"/>
    <property type="match status" value="1"/>
</dbReference>
<dbReference type="InterPro" id="IPR007694">
    <property type="entry name" value="DNA_helicase_DnaB-like_C"/>
</dbReference>
<dbReference type="Proteomes" id="UP000178170">
    <property type="component" value="Unassembled WGS sequence"/>
</dbReference>
<sequence length="458" mass="51529">MDKLPPQSIESEMCLLGSLMLDKEAIVKVADLLEPRDFYKPIHRTIYEAMLDLFARNEPVDLLSVSSRLKDKEKIEEIGGRSYLTEVINTVPTAAHVASYAKTVQNKRILRDLISTSYEIGQMGYNEKEDPNVLVDQAEQKIFSIAQKSLAHNFIHIKEELEEAFERLDKLSKHEKATRGIPTGFADMDNMLSGFQPSDLIILAARPSLGKSALALDIARRVAVQERVPVGFFSLEMSKDQLIDRMIAAQGNVDSWRLRTGKLSSQGDDNDFIRIQEALGVLSEAPLYIDDTPSQTVLRMRAMARRLQANHGLGLIIIDYLQLITPSNSLTGIVQQVTEISRQLKGLARELTVPVLAISQLSRAVEQRFPPRPRLSDLRESGSLEQDADVVMFIYREDKYKKQETDQNTGNIAEIIVAKHRNGPIGSVKLYFNPNVVSFSDLDKTRQYEEGAELVVDF</sequence>
<comment type="function">
    <text evidence="12">The main replicative DNA helicase, it participates in initiation and elongation during chromosome replication. Travels ahead of the DNA replisome, separating dsDNA into templates for DNA synthesis. A processive ATP-dependent 5'-3' DNA helicase it has DNA-dependent ATPase activity.</text>
</comment>